<reference evidence="2 3" key="1">
    <citation type="submission" date="2020-08" db="EMBL/GenBank/DDBJ databases">
        <authorList>
            <person name="Liu C."/>
            <person name="Sun Q."/>
        </authorList>
    </citation>
    <scope>NUCLEOTIDE SEQUENCE [LARGE SCALE GENOMIC DNA]</scope>
    <source>
        <strain evidence="2 3">22A2-44</strain>
    </source>
</reference>
<dbReference type="Proteomes" id="UP000602181">
    <property type="component" value="Unassembled WGS sequence"/>
</dbReference>
<organism evidence="2 3">
    <name type="scientific">Anaerotruncus massiliensis</name>
    <name type="common">ex Togo et al. 2019</name>
    <dbReference type="NCBI Taxonomy" id="1673720"/>
    <lineage>
        <taxon>Bacteria</taxon>
        <taxon>Bacillati</taxon>
        <taxon>Bacillota</taxon>
        <taxon>Clostridia</taxon>
        <taxon>Eubacteriales</taxon>
        <taxon>Oscillospiraceae</taxon>
        <taxon>Anaerotruncus</taxon>
    </lineage>
</organism>
<gene>
    <name evidence="2" type="ORF">H8R05_13215</name>
</gene>
<keyword evidence="3" id="KW-1185">Reference proteome</keyword>
<evidence type="ECO:0000313" key="2">
    <source>
        <dbReference type="EMBL" id="MBC3939867.1"/>
    </source>
</evidence>
<dbReference type="InterPro" id="IPR049222">
    <property type="entry name" value="DUF6870"/>
</dbReference>
<name>A0ABR7AHC2_9FIRM</name>
<protein>
    <recommendedName>
        <fullName evidence="1">DUF6870 domain-containing protein</fullName>
    </recommendedName>
</protein>
<dbReference type="EMBL" id="JACOIH010000040">
    <property type="protein sequence ID" value="MBC3939867.1"/>
    <property type="molecule type" value="Genomic_DNA"/>
</dbReference>
<evidence type="ECO:0000313" key="3">
    <source>
        <dbReference type="Proteomes" id="UP000602181"/>
    </source>
</evidence>
<sequence>MTRAELDAMRRVDIRDLEISGLAELADVWTDASRPPAGRLERLIERTGNPYCFLVDGVPVKISFSDENRTLKEALLHYLAHGDP</sequence>
<comment type="caution">
    <text evidence="2">The sequence shown here is derived from an EMBL/GenBank/DDBJ whole genome shotgun (WGS) entry which is preliminary data.</text>
</comment>
<dbReference type="Pfam" id="PF21757">
    <property type="entry name" value="DUF6870"/>
    <property type="match status" value="1"/>
</dbReference>
<evidence type="ECO:0000259" key="1">
    <source>
        <dbReference type="Pfam" id="PF21757"/>
    </source>
</evidence>
<accession>A0ABR7AHC2</accession>
<feature type="domain" description="DUF6870" evidence="1">
    <location>
        <begin position="9"/>
        <end position="79"/>
    </location>
</feature>
<dbReference type="RefSeq" id="WP_147437570.1">
    <property type="nucleotide sequence ID" value="NZ_JACOIH010000040.1"/>
</dbReference>
<proteinExistence type="predicted"/>